<dbReference type="InParanoid" id="A0A674KHG2"/>
<dbReference type="Proteomes" id="UP000472274">
    <property type="component" value="Unplaced"/>
</dbReference>
<evidence type="ECO:0000256" key="1">
    <source>
        <dbReference type="ARBA" id="ARBA00022441"/>
    </source>
</evidence>
<dbReference type="SMART" id="SM00612">
    <property type="entry name" value="Kelch"/>
    <property type="match status" value="3"/>
</dbReference>
<dbReference type="Gene3D" id="2.120.10.80">
    <property type="entry name" value="Kelch-type beta propeller"/>
    <property type="match status" value="2"/>
</dbReference>
<keyword evidence="1" id="KW-0880">Kelch repeat</keyword>
<dbReference type="PANTHER" id="PTHR45632">
    <property type="entry name" value="LD33804P"/>
    <property type="match status" value="1"/>
</dbReference>
<sequence>LAVANSGYFRGKYVCAFALFFVLLVSALLILLPYPHRLLMAAVSPYFKGIFTSSFKESQDGEVVLQDMASSIVQTMLNYLYMGEISLTQESAQGVFVAASRLQVLPLLEICSRFLVKNVSIENCLVYYALAYAHNDQALLGVAMTLVTTNFGHLSEEEDDFLHLDLSTLVSIISLDGLLVASELVIYQAVKRWVRFQTTERSLLLGEALRQGMYNECIVCVSLSRWISKWMENEEFHVCYFDPQKENWEKLPALNSLYSPACVAVGDKLYVSGGTLRDRSHSAALHKYDFFKGRWLHLPPMSVPRASHGFLACNQKLYALGGCCGFEDYLDSAECFDLMEKTWTPISRLPFALSGAASATLKDKLYLIGGERKNYLFPEMYKGVLIYDVNSGIWTQVPLAIACCSAGAVPMNNGIYVIGGYSKERMRPLPVRSPSPGVICGSALCFFISEDGRMDEDVIVPELPRGIAGAGVVQWERRIYVLGGENCWVYTNPNVHNESPGTYYDTIYFWEPSHLTWTECPESLPIVADGVSGFGCVTMKIPKKHILSLLS</sequence>
<keyword evidence="5" id="KW-1185">Reference proteome</keyword>
<evidence type="ECO:0000313" key="4">
    <source>
        <dbReference type="Ensembl" id="ENSTMTP00000031009.1"/>
    </source>
</evidence>
<evidence type="ECO:0000256" key="2">
    <source>
        <dbReference type="ARBA" id="ARBA00022737"/>
    </source>
</evidence>
<dbReference type="GeneTree" id="ENSGT00940000156265"/>
<dbReference type="Pfam" id="PF00651">
    <property type="entry name" value="BTB"/>
    <property type="match status" value="1"/>
</dbReference>
<dbReference type="PIRSF" id="PIRSF037037">
    <property type="entry name" value="Kelch-like_protein_gigaxonin"/>
    <property type="match status" value="1"/>
</dbReference>
<dbReference type="PANTHER" id="PTHR45632:SF17">
    <property type="entry name" value="KELCH-LIKE PROTEIN 31"/>
    <property type="match status" value="1"/>
</dbReference>
<dbReference type="Gene3D" id="3.30.710.10">
    <property type="entry name" value="Potassium Channel Kv1.1, Chain A"/>
    <property type="match status" value="1"/>
</dbReference>
<protein>
    <recommendedName>
        <fullName evidence="3">BTB domain-containing protein</fullName>
    </recommendedName>
</protein>
<dbReference type="InterPro" id="IPR000210">
    <property type="entry name" value="BTB/POZ_dom"/>
</dbReference>
<dbReference type="InterPro" id="IPR011705">
    <property type="entry name" value="BACK"/>
</dbReference>
<dbReference type="InterPro" id="IPR006652">
    <property type="entry name" value="Kelch_1"/>
</dbReference>
<evidence type="ECO:0000313" key="5">
    <source>
        <dbReference type="Proteomes" id="UP000472274"/>
    </source>
</evidence>
<reference evidence="4" key="1">
    <citation type="submission" date="2025-08" db="UniProtKB">
        <authorList>
            <consortium name="Ensembl"/>
        </authorList>
    </citation>
    <scope>IDENTIFICATION</scope>
</reference>
<proteinExistence type="predicted"/>
<feature type="domain" description="BTB" evidence="3">
    <location>
        <begin position="36"/>
        <end position="89"/>
    </location>
</feature>
<dbReference type="SMART" id="SM00225">
    <property type="entry name" value="BTB"/>
    <property type="match status" value="1"/>
</dbReference>
<organism evidence="4 5">
    <name type="scientific">Terrapene triunguis</name>
    <name type="common">Three-toed box turtle</name>
    <dbReference type="NCBI Taxonomy" id="2587831"/>
    <lineage>
        <taxon>Eukaryota</taxon>
        <taxon>Metazoa</taxon>
        <taxon>Chordata</taxon>
        <taxon>Craniata</taxon>
        <taxon>Vertebrata</taxon>
        <taxon>Euteleostomi</taxon>
        <taxon>Archelosauria</taxon>
        <taxon>Testudinata</taxon>
        <taxon>Testudines</taxon>
        <taxon>Cryptodira</taxon>
        <taxon>Durocryptodira</taxon>
        <taxon>Testudinoidea</taxon>
        <taxon>Emydidae</taxon>
        <taxon>Terrapene</taxon>
    </lineage>
</organism>
<dbReference type="Gene3D" id="1.25.40.420">
    <property type="match status" value="1"/>
</dbReference>
<dbReference type="Ensembl" id="ENSTMTT00000032135.1">
    <property type="protein sequence ID" value="ENSTMTP00000031009.1"/>
    <property type="gene ID" value="ENSTMTG00000022308.1"/>
</dbReference>
<dbReference type="InterPro" id="IPR011333">
    <property type="entry name" value="SKP1/BTB/POZ_sf"/>
</dbReference>
<dbReference type="SUPFAM" id="SSF54695">
    <property type="entry name" value="POZ domain"/>
    <property type="match status" value="1"/>
</dbReference>
<dbReference type="SUPFAM" id="SSF117281">
    <property type="entry name" value="Kelch motif"/>
    <property type="match status" value="1"/>
</dbReference>
<name>A0A674KHG2_9SAUR</name>
<keyword evidence="2" id="KW-0677">Repeat</keyword>
<accession>A0A674KHG2</accession>
<dbReference type="Pfam" id="PF07707">
    <property type="entry name" value="BACK"/>
    <property type="match status" value="1"/>
</dbReference>
<evidence type="ECO:0000259" key="3">
    <source>
        <dbReference type="PROSITE" id="PS50097"/>
    </source>
</evidence>
<dbReference type="GO" id="GO:0005737">
    <property type="term" value="C:cytoplasm"/>
    <property type="evidence" value="ECO:0007669"/>
    <property type="project" value="UniProtKB-ARBA"/>
</dbReference>
<dbReference type="InterPro" id="IPR017096">
    <property type="entry name" value="BTB-kelch_protein"/>
</dbReference>
<dbReference type="AlphaFoldDB" id="A0A674KHG2"/>
<dbReference type="SMART" id="SM00875">
    <property type="entry name" value="BACK"/>
    <property type="match status" value="1"/>
</dbReference>
<dbReference type="PROSITE" id="PS50097">
    <property type="entry name" value="BTB"/>
    <property type="match status" value="1"/>
</dbReference>
<reference evidence="4" key="2">
    <citation type="submission" date="2025-09" db="UniProtKB">
        <authorList>
            <consortium name="Ensembl"/>
        </authorList>
    </citation>
    <scope>IDENTIFICATION</scope>
</reference>
<dbReference type="Pfam" id="PF24681">
    <property type="entry name" value="Kelch_KLHDC2_KLHL20_DRC7"/>
    <property type="match status" value="1"/>
</dbReference>
<dbReference type="InterPro" id="IPR015915">
    <property type="entry name" value="Kelch-typ_b-propeller"/>
</dbReference>